<dbReference type="SUPFAM" id="SSF57362">
    <property type="entry name" value="BPTI-like"/>
    <property type="match status" value="1"/>
</dbReference>
<name>A0A1I8QAR2_STOCA</name>
<dbReference type="Proteomes" id="UP000095300">
    <property type="component" value="Unassembled WGS sequence"/>
</dbReference>
<dbReference type="InterPro" id="IPR036880">
    <property type="entry name" value="Kunitz_BPTI_sf"/>
</dbReference>
<dbReference type="EnsemblMetazoa" id="SCAU015400-RA">
    <property type="protein sequence ID" value="SCAU015400-PA"/>
    <property type="gene ID" value="SCAU015400"/>
</dbReference>
<organism evidence="11 12">
    <name type="scientific">Stomoxys calcitrans</name>
    <name type="common">Stable fly</name>
    <name type="synonym">Conops calcitrans</name>
    <dbReference type="NCBI Taxonomy" id="35570"/>
    <lineage>
        <taxon>Eukaryota</taxon>
        <taxon>Metazoa</taxon>
        <taxon>Ecdysozoa</taxon>
        <taxon>Arthropoda</taxon>
        <taxon>Hexapoda</taxon>
        <taxon>Insecta</taxon>
        <taxon>Pterygota</taxon>
        <taxon>Neoptera</taxon>
        <taxon>Endopterygota</taxon>
        <taxon>Diptera</taxon>
        <taxon>Brachycera</taxon>
        <taxon>Muscomorpha</taxon>
        <taxon>Muscoidea</taxon>
        <taxon>Muscidae</taxon>
        <taxon>Stomoxys</taxon>
    </lineage>
</organism>
<dbReference type="PANTHER" id="PTHR10083:SF376">
    <property type="entry name" value="SERINE PEPTIDASE INHIBITOR, KUNITZ TYPE, 3"/>
    <property type="match status" value="1"/>
</dbReference>
<reference evidence="11" key="1">
    <citation type="submission" date="2020-05" db="UniProtKB">
        <authorList>
            <consortium name="EnsemblMetazoa"/>
        </authorList>
    </citation>
    <scope>IDENTIFICATION</scope>
    <source>
        <strain evidence="11">USDA</strain>
    </source>
</reference>
<evidence type="ECO:0000256" key="5">
    <source>
        <dbReference type="ARBA" id="ARBA00022900"/>
    </source>
</evidence>
<proteinExistence type="predicted"/>
<keyword evidence="2" id="KW-0964">Secreted</keyword>
<evidence type="ECO:0000256" key="4">
    <source>
        <dbReference type="ARBA" id="ARBA00022690"/>
    </source>
</evidence>
<dbReference type="CDD" id="cd00109">
    <property type="entry name" value="Kunitz-type"/>
    <property type="match status" value="1"/>
</dbReference>
<evidence type="ECO:0000259" key="10">
    <source>
        <dbReference type="PROSITE" id="PS50279"/>
    </source>
</evidence>
<keyword evidence="7" id="KW-1199">Hemostasis impairing toxin</keyword>
<dbReference type="PANTHER" id="PTHR10083">
    <property type="entry name" value="KUNITZ-TYPE PROTEASE INHIBITOR-RELATED"/>
    <property type="match status" value="1"/>
</dbReference>
<keyword evidence="4" id="KW-0646">Protease inhibitor</keyword>
<dbReference type="OrthoDB" id="4473401at2759"/>
<dbReference type="KEGG" id="scac:106089502"/>
<dbReference type="VEuPathDB" id="VectorBase:SCAU015400"/>
<keyword evidence="8" id="KW-1203">Blood coagulation cascade inhibiting toxin</keyword>
<dbReference type="AlphaFoldDB" id="A0A1I8QAR2"/>
<evidence type="ECO:0000313" key="12">
    <source>
        <dbReference type="Proteomes" id="UP000095300"/>
    </source>
</evidence>
<protein>
    <recommendedName>
        <fullName evidence="10">BPTI/Kunitz inhibitor domain-containing protein</fullName>
    </recommendedName>
</protein>
<sequence>MKLFTSLVVIFALLGTALSLKDAICGLPREIGQCRASKPRFSYEPDSNECVKFIYGGCHGNENNFATKSQCEDKCKE</sequence>
<keyword evidence="3" id="KW-0800">Toxin</keyword>
<keyword evidence="12" id="KW-1185">Reference proteome</keyword>
<evidence type="ECO:0000256" key="8">
    <source>
        <dbReference type="ARBA" id="ARBA00034146"/>
    </source>
</evidence>
<keyword evidence="5" id="KW-0722">Serine protease inhibitor</keyword>
<dbReference type="GO" id="GO:0090729">
    <property type="term" value="F:toxin activity"/>
    <property type="evidence" value="ECO:0007669"/>
    <property type="project" value="UniProtKB-KW"/>
</dbReference>
<evidence type="ECO:0000256" key="1">
    <source>
        <dbReference type="ARBA" id="ARBA00004613"/>
    </source>
</evidence>
<keyword evidence="9" id="KW-0732">Signal</keyword>
<dbReference type="FunFam" id="4.10.410.10:FF:000011">
    <property type="entry name" value="Tissue factor pathway inhibitor"/>
    <property type="match status" value="1"/>
</dbReference>
<feature type="domain" description="BPTI/Kunitz inhibitor" evidence="10">
    <location>
        <begin position="25"/>
        <end position="75"/>
    </location>
</feature>
<dbReference type="GO" id="GO:0005615">
    <property type="term" value="C:extracellular space"/>
    <property type="evidence" value="ECO:0007669"/>
    <property type="project" value="TreeGrafter"/>
</dbReference>
<evidence type="ECO:0000256" key="9">
    <source>
        <dbReference type="SAM" id="SignalP"/>
    </source>
</evidence>
<evidence type="ECO:0000256" key="6">
    <source>
        <dbReference type="ARBA" id="ARBA00023157"/>
    </source>
</evidence>
<evidence type="ECO:0000256" key="7">
    <source>
        <dbReference type="ARBA" id="ARBA00023240"/>
    </source>
</evidence>
<dbReference type="Gene3D" id="4.10.410.10">
    <property type="entry name" value="Pancreatic trypsin inhibitor Kunitz domain"/>
    <property type="match status" value="1"/>
</dbReference>
<dbReference type="Pfam" id="PF00014">
    <property type="entry name" value="Kunitz_BPTI"/>
    <property type="match status" value="1"/>
</dbReference>
<evidence type="ECO:0000313" key="11">
    <source>
        <dbReference type="EnsemblMetazoa" id="SCAU015400-PA"/>
    </source>
</evidence>
<dbReference type="PROSITE" id="PS50279">
    <property type="entry name" value="BPTI_KUNITZ_2"/>
    <property type="match status" value="1"/>
</dbReference>
<evidence type="ECO:0000256" key="3">
    <source>
        <dbReference type="ARBA" id="ARBA00022656"/>
    </source>
</evidence>
<accession>A0A1I8QAR2</accession>
<evidence type="ECO:0000256" key="2">
    <source>
        <dbReference type="ARBA" id="ARBA00022525"/>
    </source>
</evidence>
<dbReference type="SMART" id="SM00131">
    <property type="entry name" value="KU"/>
    <property type="match status" value="1"/>
</dbReference>
<dbReference type="InterPro" id="IPR020901">
    <property type="entry name" value="Prtase_inh_Kunz-CS"/>
</dbReference>
<dbReference type="InterPro" id="IPR050098">
    <property type="entry name" value="TFPI/VKTCI-like"/>
</dbReference>
<comment type="subcellular location">
    <subcellularLocation>
        <location evidence="1">Secreted</location>
    </subcellularLocation>
</comment>
<feature type="signal peptide" evidence="9">
    <location>
        <begin position="1"/>
        <end position="19"/>
    </location>
</feature>
<feature type="chain" id="PRO_5009328009" description="BPTI/Kunitz inhibitor domain-containing protein" evidence="9">
    <location>
        <begin position="20"/>
        <end position="77"/>
    </location>
</feature>
<dbReference type="STRING" id="35570.A0A1I8QAR2"/>
<gene>
    <name evidence="11" type="primary">106089502</name>
</gene>
<dbReference type="InterPro" id="IPR002223">
    <property type="entry name" value="Kunitz_BPTI"/>
</dbReference>
<dbReference type="PROSITE" id="PS00280">
    <property type="entry name" value="BPTI_KUNITZ_1"/>
    <property type="match status" value="1"/>
</dbReference>
<dbReference type="PRINTS" id="PR00759">
    <property type="entry name" value="BASICPTASE"/>
</dbReference>
<dbReference type="GO" id="GO:0004867">
    <property type="term" value="F:serine-type endopeptidase inhibitor activity"/>
    <property type="evidence" value="ECO:0007669"/>
    <property type="project" value="UniProtKB-KW"/>
</dbReference>
<keyword evidence="6" id="KW-1015">Disulfide bond</keyword>